<evidence type="ECO:0000259" key="1">
    <source>
        <dbReference type="Pfam" id="PF18765"/>
    </source>
</evidence>
<name>A0A3B6VFP4_BRAHW</name>
<dbReference type="GO" id="GO:0016740">
    <property type="term" value="F:transferase activity"/>
    <property type="evidence" value="ECO:0007669"/>
    <property type="project" value="UniProtKB-KW"/>
</dbReference>
<dbReference type="KEGG" id="bhy:BHWA1_02032"/>
<dbReference type="EMBL" id="CP001357">
    <property type="protein sequence ID" value="ACN84491.1"/>
    <property type="molecule type" value="Genomic_DNA"/>
</dbReference>
<dbReference type="InterPro" id="IPR043519">
    <property type="entry name" value="NT_sf"/>
</dbReference>
<evidence type="ECO:0000313" key="2">
    <source>
        <dbReference type="EMBL" id="ACN84491.1"/>
    </source>
</evidence>
<dbReference type="SUPFAM" id="SSF81301">
    <property type="entry name" value="Nucleotidyltransferase"/>
    <property type="match status" value="1"/>
</dbReference>
<reference evidence="2 3" key="1">
    <citation type="journal article" date="2009" name="PLoS ONE">
        <title>Genome sequence of the pathogenic intestinal spirochete Brachyspira hyodysenteriae reveals adaptations to its lifestyle in the porcine large intestine.</title>
        <authorList>
            <person name="Bellgard M.I."/>
            <person name="Wanchanthuek P."/>
            <person name="La T."/>
            <person name="Ryan K."/>
            <person name="Moolhuijzen P."/>
            <person name="Albertyn Z."/>
            <person name="Shaban B."/>
            <person name="Motro Y."/>
            <person name="Dunn D.S."/>
            <person name="Schibeci D."/>
            <person name="Hunter A."/>
            <person name="Barrero R."/>
            <person name="Phillips N.D."/>
            <person name="Hampson D.J."/>
        </authorList>
    </citation>
    <scope>NUCLEOTIDE SEQUENCE [LARGE SCALE GENOMIC DNA]</scope>
    <source>
        <strain evidence="3">ATCC 49526 / WA1</strain>
    </source>
</reference>
<dbReference type="Gene3D" id="3.30.460.10">
    <property type="entry name" value="Beta Polymerase, domain 2"/>
    <property type="match status" value="1"/>
</dbReference>
<dbReference type="Proteomes" id="UP000001803">
    <property type="component" value="Chromosome"/>
</dbReference>
<dbReference type="InterPro" id="IPR041633">
    <property type="entry name" value="Polbeta"/>
</dbReference>
<sequence>MLDEKIKEGIKNICSSYENIEKIILFGSRAMDKEKYNSDIDLAVIGKV</sequence>
<dbReference type="AlphaFoldDB" id="A0A3B6VFP4"/>
<accession>A0A3B6VFP4</accession>
<gene>
    <name evidence="2" type="ordered locus">BHWA1_02032</name>
</gene>
<dbReference type="CDD" id="cd05403">
    <property type="entry name" value="NT_KNTase_like"/>
    <property type="match status" value="1"/>
</dbReference>
<feature type="domain" description="Polymerase beta nucleotidyltransferase" evidence="1">
    <location>
        <begin position="8"/>
        <end position="47"/>
    </location>
</feature>
<proteinExistence type="predicted"/>
<evidence type="ECO:0000313" key="3">
    <source>
        <dbReference type="Proteomes" id="UP000001803"/>
    </source>
</evidence>
<keyword evidence="3" id="KW-1185">Reference proteome</keyword>
<dbReference type="RefSeq" id="WP_012671530.1">
    <property type="nucleotide sequence ID" value="NC_012225.1"/>
</dbReference>
<organism evidence="2 3">
    <name type="scientific">Brachyspira hyodysenteriae (strain ATCC 49526 / WA1)</name>
    <dbReference type="NCBI Taxonomy" id="565034"/>
    <lineage>
        <taxon>Bacteria</taxon>
        <taxon>Pseudomonadati</taxon>
        <taxon>Spirochaetota</taxon>
        <taxon>Spirochaetia</taxon>
        <taxon>Brachyspirales</taxon>
        <taxon>Brachyspiraceae</taxon>
        <taxon>Brachyspira</taxon>
    </lineage>
</organism>
<dbReference type="Pfam" id="PF18765">
    <property type="entry name" value="Polbeta"/>
    <property type="match status" value="1"/>
</dbReference>
<protein>
    <submittedName>
        <fullName evidence="2">Nucleotidyltransferase</fullName>
    </submittedName>
</protein>